<accession>A0A1H4D6W3</accession>
<dbReference type="Gene3D" id="1.10.287.950">
    <property type="entry name" value="Methyl-accepting chemotaxis protein"/>
    <property type="match status" value="1"/>
</dbReference>
<keyword evidence="1" id="KW-0472">Membrane</keyword>
<keyword evidence="1" id="KW-0812">Transmembrane</keyword>
<dbReference type="Proteomes" id="UP000199409">
    <property type="component" value="Unassembled WGS sequence"/>
</dbReference>
<sequence>MMAYVGEFILSGKGVFLACSIIILSAFWAIIRFSHRIFPIINVLKEANQKIAEYEDERQFSENYEEFNGWVKNTPLLKFPWEEFTETLILEPDQKIKNTDDAVTYFNESSIISPTVNIRFYNSVPNIITGAGILGTFIGLVFGVEDAARNIAGQANAHLPPEVAMKALLHGASLAFTTSISGLFMSMVFSWYEKHFLNKAHGYIRSWNLSLDERLERLTPERLAVDTYREVQQQTQELKAFNTDLIWSITQSLEDNIGGKLQPILTDLLGVTRQMRDNRDATNEEMLKGVVDEFKEAIQGAAGKEMAQLGETLGDLNDKLFLQTSGMTEAHEKMAAGTKDLLEQVGDVIKSSVDGLKETLINVDSAATAMGKTATQFMEITKQLIGSFEQFETISRRLENVSLTLEETGEALKESNRAQTEAVVSIKESIDNLYDTHNQVAKSWESYSNRFGDIDESLSKFFTDLQQGVQAYSEQVNSFLQDIDRLMADSIDKLGGATSEIRDTVEGLSEQLDDIAKVFANAKAEEPVYNHE</sequence>
<proteinExistence type="predicted"/>
<keyword evidence="3" id="KW-1185">Reference proteome</keyword>
<dbReference type="AlphaFoldDB" id="A0A1H4D6W3"/>
<reference evidence="2 3" key="1">
    <citation type="submission" date="2016-10" db="EMBL/GenBank/DDBJ databases">
        <authorList>
            <person name="de Groot N.N."/>
        </authorList>
    </citation>
    <scope>NUCLEOTIDE SEQUENCE [LARGE SCALE GENOMIC DNA]</scope>
    <source>
        <strain evidence="2 3">DSM 7343</strain>
    </source>
</reference>
<organism evidence="2 3">
    <name type="scientific">Desulfuromusa kysingii</name>
    <dbReference type="NCBI Taxonomy" id="37625"/>
    <lineage>
        <taxon>Bacteria</taxon>
        <taxon>Pseudomonadati</taxon>
        <taxon>Thermodesulfobacteriota</taxon>
        <taxon>Desulfuromonadia</taxon>
        <taxon>Desulfuromonadales</taxon>
        <taxon>Geopsychrobacteraceae</taxon>
        <taxon>Desulfuromusa</taxon>
    </lineage>
</organism>
<dbReference type="OrthoDB" id="9782541at2"/>
<evidence type="ECO:0000313" key="3">
    <source>
        <dbReference type="Proteomes" id="UP000199409"/>
    </source>
</evidence>
<evidence type="ECO:0000256" key="1">
    <source>
        <dbReference type="SAM" id="Phobius"/>
    </source>
</evidence>
<gene>
    <name evidence="2" type="ORF">SAMN05660420_02864</name>
</gene>
<feature type="transmembrane region" description="Helical" evidence="1">
    <location>
        <begin position="12"/>
        <end position="31"/>
    </location>
</feature>
<name>A0A1H4D6W3_9BACT</name>
<keyword evidence="1" id="KW-1133">Transmembrane helix</keyword>
<dbReference type="STRING" id="37625.SAMN05660420_02864"/>
<evidence type="ECO:0000313" key="2">
    <source>
        <dbReference type="EMBL" id="SEA68357.1"/>
    </source>
</evidence>
<dbReference type="RefSeq" id="WP_092350016.1">
    <property type="nucleotide sequence ID" value="NZ_FNQN01000009.1"/>
</dbReference>
<dbReference type="EMBL" id="FNQN01000009">
    <property type="protein sequence ID" value="SEA68357.1"/>
    <property type="molecule type" value="Genomic_DNA"/>
</dbReference>
<dbReference type="SUPFAM" id="SSF58104">
    <property type="entry name" value="Methyl-accepting chemotaxis protein (MCP) signaling domain"/>
    <property type="match status" value="1"/>
</dbReference>
<protein>
    <submittedName>
        <fullName evidence="2">Uncharacterized protein</fullName>
    </submittedName>
</protein>